<dbReference type="PANTHER" id="PTHR11712:SF347">
    <property type="entry name" value="BETA KETOACYL-ACYL CARRIER PROTEIN SYNTHASE"/>
    <property type="match status" value="1"/>
</dbReference>
<name>A0A4Q1HQ35_9BURK</name>
<evidence type="ECO:0000313" key="6">
    <source>
        <dbReference type="Proteomes" id="UP000290849"/>
    </source>
</evidence>
<dbReference type="SUPFAM" id="SSF53901">
    <property type="entry name" value="Thiolase-like"/>
    <property type="match status" value="2"/>
</dbReference>
<dbReference type="OrthoDB" id="8566036at2"/>
<reference evidence="5 6" key="1">
    <citation type="journal article" date="2017" name="Int. J. Syst. Evol. Microbiol.">
        <title>Achromobacter aloeverae sp. nov., isolated from the root of Aloe vera (L.) Burm.f.</title>
        <authorList>
            <person name="Kuncharoen N."/>
            <person name="Muramatsu Y."/>
            <person name="Shibata C."/>
            <person name="Kamakura Y."/>
            <person name="Nakagawa Y."/>
            <person name="Tanasupawat S."/>
        </authorList>
    </citation>
    <scope>NUCLEOTIDE SEQUENCE [LARGE SCALE GENOMIC DNA]</scope>
    <source>
        <strain evidence="5 6">AVA-1</strain>
    </source>
</reference>
<dbReference type="InterPro" id="IPR020841">
    <property type="entry name" value="PKS_Beta-ketoAc_synthase_dom"/>
</dbReference>
<evidence type="ECO:0000256" key="1">
    <source>
        <dbReference type="ARBA" id="ARBA00008467"/>
    </source>
</evidence>
<dbReference type="PANTHER" id="PTHR11712">
    <property type="entry name" value="POLYKETIDE SYNTHASE-RELATED"/>
    <property type="match status" value="1"/>
</dbReference>
<comment type="similarity">
    <text evidence="1 3">Belongs to the thiolase-like superfamily. Beta-ketoacyl-ACP synthases family.</text>
</comment>
<dbReference type="InterPro" id="IPR020615">
    <property type="entry name" value="Thiolase_acyl_enz_int_AS"/>
</dbReference>
<gene>
    <name evidence="5" type="ORF">C7R54_02600</name>
</gene>
<evidence type="ECO:0000259" key="4">
    <source>
        <dbReference type="PROSITE" id="PS52004"/>
    </source>
</evidence>
<dbReference type="InterPro" id="IPR014031">
    <property type="entry name" value="Ketoacyl_synth_C"/>
</dbReference>
<accession>A0A4Q1HQ35</accession>
<protein>
    <recommendedName>
        <fullName evidence="4">Ketosynthase family 3 (KS3) domain-containing protein</fullName>
    </recommendedName>
</protein>
<organism evidence="5 6">
    <name type="scientific">Achromobacter aloeverae</name>
    <dbReference type="NCBI Taxonomy" id="1750518"/>
    <lineage>
        <taxon>Bacteria</taxon>
        <taxon>Pseudomonadati</taxon>
        <taxon>Pseudomonadota</taxon>
        <taxon>Betaproteobacteria</taxon>
        <taxon>Burkholderiales</taxon>
        <taxon>Alcaligenaceae</taxon>
        <taxon>Achromobacter</taxon>
    </lineage>
</organism>
<dbReference type="GO" id="GO:0006633">
    <property type="term" value="P:fatty acid biosynthetic process"/>
    <property type="evidence" value="ECO:0007669"/>
    <property type="project" value="TreeGrafter"/>
</dbReference>
<feature type="domain" description="Ketosynthase family 3 (KS3)" evidence="4">
    <location>
        <begin position="6"/>
        <end position="398"/>
    </location>
</feature>
<dbReference type="PROSITE" id="PS00098">
    <property type="entry name" value="THIOLASE_1"/>
    <property type="match status" value="1"/>
</dbReference>
<dbReference type="SMART" id="SM00825">
    <property type="entry name" value="PKS_KS"/>
    <property type="match status" value="1"/>
</dbReference>
<comment type="caution">
    <text evidence="5">The sequence shown here is derived from an EMBL/GenBank/DDBJ whole genome shotgun (WGS) entry which is preliminary data.</text>
</comment>
<dbReference type="GO" id="GO:0004315">
    <property type="term" value="F:3-oxoacyl-[acyl-carrier-protein] synthase activity"/>
    <property type="evidence" value="ECO:0007669"/>
    <property type="project" value="TreeGrafter"/>
</dbReference>
<evidence type="ECO:0000256" key="2">
    <source>
        <dbReference type="ARBA" id="ARBA00022679"/>
    </source>
</evidence>
<dbReference type="AlphaFoldDB" id="A0A4Q1HQ35"/>
<dbReference type="Proteomes" id="UP000290849">
    <property type="component" value="Unassembled WGS sequence"/>
</dbReference>
<proteinExistence type="inferred from homology"/>
<keyword evidence="2 3" id="KW-0808">Transferase</keyword>
<dbReference type="Pfam" id="PF02801">
    <property type="entry name" value="Ketoacyl-synt_C"/>
    <property type="match status" value="1"/>
</dbReference>
<evidence type="ECO:0000256" key="3">
    <source>
        <dbReference type="RuleBase" id="RU003694"/>
    </source>
</evidence>
<dbReference type="RefSeq" id="WP_129148623.1">
    <property type="nucleotide sequence ID" value="NZ_JBHSDO010000006.1"/>
</dbReference>
<dbReference type="Pfam" id="PF00109">
    <property type="entry name" value="ketoacyl-synt"/>
    <property type="match status" value="1"/>
</dbReference>
<dbReference type="InterPro" id="IPR000794">
    <property type="entry name" value="Beta-ketoacyl_synthase"/>
</dbReference>
<dbReference type="Gene3D" id="3.40.47.10">
    <property type="match status" value="1"/>
</dbReference>
<dbReference type="InterPro" id="IPR014030">
    <property type="entry name" value="Ketoacyl_synth_N"/>
</dbReference>
<dbReference type="EMBL" id="PYAL01000001">
    <property type="protein sequence ID" value="RXN92663.1"/>
    <property type="molecule type" value="Genomic_DNA"/>
</dbReference>
<dbReference type="PROSITE" id="PS52004">
    <property type="entry name" value="KS3_2"/>
    <property type="match status" value="1"/>
</dbReference>
<dbReference type="InterPro" id="IPR016039">
    <property type="entry name" value="Thiolase-like"/>
</dbReference>
<evidence type="ECO:0000313" key="5">
    <source>
        <dbReference type="EMBL" id="RXN92663.1"/>
    </source>
</evidence>
<keyword evidence="6" id="KW-1185">Reference proteome</keyword>
<sequence>MMTSYPQSIAVSRQCCAIANIGSSWDECWNQLLAGRRAFSRGADLIAGWPDSPPLAAITTFPGQAGPPPYARRTDWLARLVGEQMRAPVDDLAHAHPAATLSLIVATSHGNPGPLSAIADAEHARVDRSKITQALWEGLVVDKLVREVNAGLGRELPGVTISGACASSLVAISYAADRIGAGLSDAVLVVAIDTLSRVASVGFDNIGAMSRLGCRPYDKRRDGTTVGEGAAAVLMARPELLPREDRWGAVAGTAVHCDAGHMVEPSPAGMSRVMQGALQQARLLPVDVQGVFWHGTGTRQNDKTEAEASRMVFGERSPPCTSTKGSLGHTMGASGMFNVLAACEALSRGVLPHIAGTDDPEYGNLDLVLHQPRPVASGPMLVTALGFGGINAAVTLLPQETSAWA</sequence>